<dbReference type="CDD" id="cd14005">
    <property type="entry name" value="STKc_PIM"/>
    <property type="match status" value="1"/>
</dbReference>
<evidence type="ECO:0000256" key="5">
    <source>
        <dbReference type="ARBA" id="ARBA00022679"/>
    </source>
</evidence>
<keyword evidence="4 13" id="KW-0723">Serine/threonine-protein kinase</keyword>
<feature type="binding site" evidence="12">
    <location>
        <position position="112"/>
    </location>
    <ligand>
        <name>ATP</name>
        <dbReference type="ChEBI" id="CHEBI:30616"/>
    </ligand>
</feature>
<dbReference type="GO" id="GO:0005737">
    <property type="term" value="C:cytoplasm"/>
    <property type="evidence" value="ECO:0007669"/>
    <property type="project" value="TreeGrafter"/>
</dbReference>
<evidence type="ECO:0000259" key="14">
    <source>
        <dbReference type="PROSITE" id="PS50011"/>
    </source>
</evidence>
<dbReference type="Gene3D" id="3.30.200.20">
    <property type="entry name" value="Phosphorylase Kinase, domain 1"/>
    <property type="match status" value="1"/>
</dbReference>
<comment type="catalytic activity">
    <reaction evidence="11">
        <text>L-seryl-[protein] + ATP = O-phospho-L-seryl-[protein] + ADP + H(+)</text>
        <dbReference type="Rhea" id="RHEA:17989"/>
        <dbReference type="Rhea" id="RHEA-COMP:9863"/>
        <dbReference type="Rhea" id="RHEA-COMP:11604"/>
        <dbReference type="ChEBI" id="CHEBI:15378"/>
        <dbReference type="ChEBI" id="CHEBI:29999"/>
        <dbReference type="ChEBI" id="CHEBI:30616"/>
        <dbReference type="ChEBI" id="CHEBI:83421"/>
        <dbReference type="ChEBI" id="CHEBI:456216"/>
        <dbReference type="EC" id="2.7.11.1"/>
    </reaction>
</comment>
<dbReference type="PROSITE" id="PS00108">
    <property type="entry name" value="PROTEIN_KINASE_ST"/>
    <property type="match status" value="1"/>
</dbReference>
<evidence type="ECO:0000256" key="11">
    <source>
        <dbReference type="ARBA" id="ARBA00048679"/>
    </source>
</evidence>
<dbReference type="InterPro" id="IPR017441">
    <property type="entry name" value="Protein_kinase_ATP_BS"/>
</dbReference>
<keyword evidence="16" id="KW-1185">Reference proteome</keyword>
<evidence type="ECO:0000256" key="10">
    <source>
        <dbReference type="ARBA" id="ARBA00047899"/>
    </source>
</evidence>
<organism evidence="15 16">
    <name type="scientific">Elysia chlorotica</name>
    <name type="common">Eastern emerald elysia</name>
    <name type="synonym">Sea slug</name>
    <dbReference type="NCBI Taxonomy" id="188477"/>
    <lineage>
        <taxon>Eukaryota</taxon>
        <taxon>Metazoa</taxon>
        <taxon>Spiralia</taxon>
        <taxon>Lophotrochozoa</taxon>
        <taxon>Mollusca</taxon>
        <taxon>Gastropoda</taxon>
        <taxon>Heterobranchia</taxon>
        <taxon>Euthyneura</taxon>
        <taxon>Panpulmonata</taxon>
        <taxon>Sacoglossa</taxon>
        <taxon>Placobranchoidea</taxon>
        <taxon>Plakobranchidae</taxon>
        <taxon>Elysia</taxon>
    </lineage>
</organism>
<accession>A0A433SMC4</accession>
<keyword evidence="7" id="KW-0418">Kinase</keyword>
<dbReference type="GO" id="GO:0030430">
    <property type="term" value="C:host cell cytoplasm"/>
    <property type="evidence" value="ECO:0007669"/>
    <property type="project" value="UniProtKB-SubCell"/>
</dbReference>
<dbReference type="SUPFAM" id="SSF56112">
    <property type="entry name" value="Protein kinase-like (PK-like)"/>
    <property type="match status" value="1"/>
</dbReference>
<dbReference type="Gene3D" id="1.10.510.10">
    <property type="entry name" value="Transferase(Phosphotransferase) domain 1"/>
    <property type="match status" value="2"/>
</dbReference>
<proteinExistence type="inferred from homology"/>
<dbReference type="STRING" id="188477.A0A433SMC4"/>
<dbReference type="Pfam" id="PF00069">
    <property type="entry name" value="Pkinase"/>
    <property type="match status" value="2"/>
</dbReference>
<evidence type="ECO:0000313" key="16">
    <source>
        <dbReference type="Proteomes" id="UP000271974"/>
    </source>
</evidence>
<dbReference type="GO" id="GO:0004674">
    <property type="term" value="F:protein serine/threonine kinase activity"/>
    <property type="evidence" value="ECO:0007669"/>
    <property type="project" value="UniProtKB-KW"/>
</dbReference>
<evidence type="ECO:0000256" key="9">
    <source>
        <dbReference type="ARBA" id="ARBA00023200"/>
    </source>
</evidence>
<dbReference type="EC" id="2.7.11.1" evidence="2"/>
<dbReference type="PANTHER" id="PTHR22984">
    <property type="entry name" value="SERINE/THREONINE-PROTEIN KINASE PIM"/>
    <property type="match status" value="1"/>
</dbReference>
<keyword evidence="8 12" id="KW-0067">ATP-binding</keyword>
<keyword evidence="9" id="KW-1035">Host cytoplasm</keyword>
<dbReference type="PANTHER" id="PTHR22984:SF25">
    <property type="entry name" value="PROTEIN KINASE DOMAIN-CONTAINING PROTEIN"/>
    <property type="match status" value="1"/>
</dbReference>
<dbReference type="PROSITE" id="PS00107">
    <property type="entry name" value="PROTEIN_KINASE_ATP"/>
    <property type="match status" value="1"/>
</dbReference>
<keyword evidence="5" id="KW-0808">Transferase</keyword>
<comment type="catalytic activity">
    <reaction evidence="10">
        <text>L-threonyl-[protein] + ATP = O-phospho-L-threonyl-[protein] + ADP + H(+)</text>
        <dbReference type="Rhea" id="RHEA:46608"/>
        <dbReference type="Rhea" id="RHEA-COMP:11060"/>
        <dbReference type="Rhea" id="RHEA-COMP:11605"/>
        <dbReference type="ChEBI" id="CHEBI:15378"/>
        <dbReference type="ChEBI" id="CHEBI:30013"/>
        <dbReference type="ChEBI" id="CHEBI:30616"/>
        <dbReference type="ChEBI" id="CHEBI:61977"/>
        <dbReference type="ChEBI" id="CHEBI:456216"/>
        <dbReference type="EC" id="2.7.11.1"/>
    </reaction>
</comment>
<dbReference type="OrthoDB" id="193931at2759"/>
<evidence type="ECO:0000256" key="12">
    <source>
        <dbReference type="PROSITE-ProRule" id="PRU10141"/>
    </source>
</evidence>
<dbReference type="EMBL" id="RQTK01001443">
    <property type="protein sequence ID" value="RUS70303.1"/>
    <property type="molecule type" value="Genomic_DNA"/>
</dbReference>
<dbReference type="InterPro" id="IPR051138">
    <property type="entry name" value="PIM_Ser/Thr_kinase"/>
</dbReference>
<dbReference type="InterPro" id="IPR008271">
    <property type="entry name" value="Ser/Thr_kinase_AS"/>
</dbReference>
<evidence type="ECO:0000256" key="4">
    <source>
        <dbReference type="ARBA" id="ARBA00022527"/>
    </source>
</evidence>
<dbReference type="InterPro" id="IPR000719">
    <property type="entry name" value="Prot_kinase_dom"/>
</dbReference>
<gene>
    <name evidence="15" type="ORF">EGW08_021933</name>
</gene>
<evidence type="ECO:0000256" key="1">
    <source>
        <dbReference type="ARBA" id="ARBA00004192"/>
    </source>
</evidence>
<comment type="caution">
    <text evidence="15">The sequence shown here is derived from an EMBL/GenBank/DDBJ whole genome shotgun (WGS) entry which is preliminary data.</text>
</comment>
<evidence type="ECO:0000256" key="3">
    <source>
        <dbReference type="ARBA" id="ARBA00016885"/>
    </source>
</evidence>
<reference evidence="15 16" key="1">
    <citation type="submission" date="2019-01" db="EMBL/GenBank/DDBJ databases">
        <title>A draft genome assembly of the solar-powered sea slug Elysia chlorotica.</title>
        <authorList>
            <person name="Cai H."/>
            <person name="Li Q."/>
            <person name="Fang X."/>
            <person name="Li J."/>
            <person name="Curtis N.E."/>
            <person name="Altenburger A."/>
            <person name="Shibata T."/>
            <person name="Feng M."/>
            <person name="Maeda T."/>
            <person name="Schwartz J.A."/>
            <person name="Shigenobu S."/>
            <person name="Lundholm N."/>
            <person name="Nishiyama T."/>
            <person name="Yang H."/>
            <person name="Hasebe M."/>
            <person name="Li S."/>
            <person name="Pierce S.K."/>
            <person name="Wang J."/>
        </authorList>
    </citation>
    <scope>NUCLEOTIDE SEQUENCE [LARGE SCALE GENOMIC DNA]</scope>
    <source>
        <strain evidence="15">EC2010</strain>
        <tissue evidence="15">Whole organism of an adult</tissue>
    </source>
</reference>
<keyword evidence="6 12" id="KW-0547">Nucleotide-binding</keyword>
<dbReference type="PROSITE" id="PS50011">
    <property type="entry name" value="PROTEIN_KINASE_DOM"/>
    <property type="match status" value="1"/>
</dbReference>
<name>A0A433SMC4_ELYCH</name>
<protein>
    <recommendedName>
        <fullName evidence="3">Serine/threonine-protein kinase 1</fullName>
        <ecNumber evidence="2">2.7.11.1</ecNumber>
    </recommendedName>
</protein>
<comment type="subcellular location">
    <subcellularLocation>
        <location evidence="1">Host cytoplasm</location>
    </subcellularLocation>
</comment>
<dbReference type="SMART" id="SM00220">
    <property type="entry name" value="S_TKc"/>
    <property type="match status" value="1"/>
</dbReference>
<evidence type="ECO:0000256" key="2">
    <source>
        <dbReference type="ARBA" id="ARBA00012513"/>
    </source>
</evidence>
<evidence type="ECO:0000256" key="13">
    <source>
        <dbReference type="RuleBase" id="RU000304"/>
    </source>
</evidence>
<feature type="domain" description="Protein kinase" evidence="14">
    <location>
        <begin position="83"/>
        <end position="358"/>
    </location>
</feature>
<evidence type="ECO:0000313" key="15">
    <source>
        <dbReference type="EMBL" id="RUS70303.1"/>
    </source>
</evidence>
<dbReference type="InterPro" id="IPR011009">
    <property type="entry name" value="Kinase-like_dom_sf"/>
</dbReference>
<dbReference type="Proteomes" id="UP000271974">
    <property type="component" value="Unassembled WGS sequence"/>
</dbReference>
<comment type="similarity">
    <text evidence="13">Belongs to the protein kinase superfamily.</text>
</comment>
<evidence type="ECO:0000256" key="8">
    <source>
        <dbReference type="ARBA" id="ARBA00022840"/>
    </source>
</evidence>
<evidence type="ECO:0000256" key="6">
    <source>
        <dbReference type="ARBA" id="ARBA00022741"/>
    </source>
</evidence>
<evidence type="ECO:0000256" key="7">
    <source>
        <dbReference type="ARBA" id="ARBA00022777"/>
    </source>
</evidence>
<dbReference type="GO" id="GO:0005524">
    <property type="term" value="F:ATP binding"/>
    <property type="evidence" value="ECO:0007669"/>
    <property type="project" value="UniProtKB-UniRule"/>
</dbReference>
<dbReference type="AlphaFoldDB" id="A0A433SMC4"/>
<sequence>MSLISRKIGSHVSNFFACTMSSHQDQTCHSCLQQQHLQQQQQNIVNNNINLNQTFSSTDFTSFSHHIPKVKSFRDSERMETHYQLDAELGSGGFGKVYSGFRRRDWYPVAIKHIMKKKVSSWYTLPNGQEIPTELHLLHRVQHVPGVIRLIDSFERSDSFFIIMERPEHVKDLFDYITERGSLSESDSRAFFTQVVQMVMEIEKCGVLHRDIKDENLLVDLKSGQLKLIDFGSGTILEERDYDDLKSGQLKLIDFGSGTILEERDYDDFDGTRVYSPPEWICNRQYNGRQATVWSLGILLFDLVNGDIPFEQDEQIKAAQLHYKTQLSTACKDLIRKCLSIEPSERPTLQQIMHHPWMTKVSQPAPIPEARKVTSSTGKVVDALLHSSESL</sequence>